<feature type="compositionally biased region" description="Basic and acidic residues" evidence="5">
    <location>
        <begin position="125"/>
        <end position="140"/>
    </location>
</feature>
<dbReference type="OrthoDB" id="6769745at2759"/>
<sequence length="2197" mass="257173">MSKCMICGNSATPDDPIIKCQVPNCKKYFHNSCSNVGIISGVEVRYCKNHYEIHLENIYQEKLKEDALNKHAQKPTTSKKVIEEDKKLNKSKNKDNSDDSDNESNKTEVTPPRNFKESLNVHSTPQREKIEDEPVDVEKKNASKGTFESIKEGVSSFFNLHRNVNYNLRKKADNVHKNQNKEPPNNKNNQKMNREFNFNRNHPHRRTEFKYRNDKESDSDETSINCVECSREIKRDSFSCRVCFSNVHRVCIPQVQSWSISNSKKTYTCIECQKYLNEAERRKSKTNRNYCRQDNNSSPYQRRSKQQGHVYNIEGEDDSRYDNSNNNVSNKYQFAFNGKVLPMSEQLFFTERKLYHKLPVVVDLERSWRLFYTAYQQSKNFFDDSGNVLRISKAIKCKEVLEIGGDNLFETDYYDETIELINKRGRGTEDLAIKLRARLSEVEKPENEDDESTLKFLDLIKNFFNLIKREQMYNYLHDPSLCVEIILKLPRRTSNFLSTKRREAKERGEPYYISAIMPYIDTLSADTKHKMEMIRMIEKSKVNKKKIDRINITYESDNSDSDSSECSKTERTQALSPVGNRYACWYHPKSDSHTANKCKTLWGMSGEEAAKAAIRAGRCIICGLPQHFNSICPHSKGLNCNLKTCQEHHHAMFCKKRPRKERKDVLVTIDADEAAYIDECNSLNVFGDDEEEKVTLNTNAKINDFNEDLLYFRVKHIVGQIDGRNSSVIKEAKSIIRNVDQCNKKVFNKAISLNKNKISNVIVNTARYESKKLVSSSHQLPVVVCNIITPKEKRKAVFLLDSGSTTSLIEKSFADEIFAKGIKYNLSIKGINSRKDDEKSRIIKLPISRLDDENRITYVSFHTFENLNISKQIFKANEYTKRFKHLKSLYLHDYEHIDGLIGIDNLKIFNWTVIENRTKVEYCPLGIRTIIGDTLIGCETPLERFFNDNVDQCEDKELFVNTCRNDSFDFRVHTLSRCNVVDQQHYQEEINLENYEEEYNKWEELIFLQENNQFESPNDSCNYYEERANSLLKKYVKRIPNSNHFQAPILWKEEDITLPTLQSYKIALRRFLITERNGKKKNEFYTYEEEMKKLLEKGYASKLTKTEINNISPLTYYVPIFFIKPENKRLRFIWDFKSKCEGKSYNDYVLSGPNLYSKIENILIHARTNEYLIKGDIEAMFHQVHLLDKDKASMRFLFRFDNETEISVYRMNVLPFGAACSPILSLYVKNIIAEEIKLISPLAYDTLINSTYVDDTVRSLPNISTAVNLCIDLKRYLKTGGFNLLKLNSNSNEILEQLQRSFKNVSHEKLFINDKEEKILGYMFDLETDTITVCFDLNNLPRNTLKNIQKPTKRTVLQVTNGFYDPLGLFGFVTSKMKILYKRVCNTTKNWDDEISNELIPLWNKCIESYNKAKFVKIPRVCTLIDYDRIDLLGFCDAGKEMICIMVFIKSYKDEKSLTRLIESRTITVNNRRNYSIPELELEAAAQLSKMIIKLKDILNYKFDNIFLLTDSSIVIYQINREKKNKLSIYAENRIKTIRQNTNTNNWYWISSDLQTADYGTKIESNCSLTYFNEWFIPKLCKENIDDWLKCNNNKTILNINELKENKNIDNDISIDSYKSFTALLNFSKRVFIFKYKFDSQYKAKKKEIEEIKEDKTLSSRQKRYILKEKERILNEIETFVEDDENWHNVAETHWLRRAQEEDKDIKDIRDILKSGKTIKKSNAFYKLLPYLDIDGLVRLRTRVNVNRQVLHLVDYDHIRPIILPKKHAITELIILEIHKNHAHSYFKTVVNSIKNKFYIRHMKNVVKRIIKTKCHYCIRFTTRLLKPIMGDLPQERLGAFEPPFSYIVIDVFGPIMVTPSKYSKKVIKRWVLACICLCTRASHMEILKDLSTESILEALEITFTIRGTAKEIYSDLAPSFLAANKKMISITNEWNIKLMSQGIIRSHIRWNNKAAYSPWTQGAAERMIGETKKLFKNFTRLMNIDSSGLTDFVLRHVLMKIVNVINNSPISIIEENCILNCLTPAHFIMMRENTQSHPLTDFNVDDLTQCWHGTKNIIKSFWEEWLRSYFNKILHREKWCTYSEPVKVGDFVLTAEKGYTDSWRIGRIIEIDMGSLEQVRAVKIKLGKNKIIENFSKLKNKKDIIDAYRKEQFSIVSRPSMLIAKINIQERNFKFKKENLRAGGVDAIMRKNDAKK</sequence>
<dbReference type="InterPro" id="IPR001965">
    <property type="entry name" value="Znf_PHD"/>
</dbReference>
<feature type="compositionally biased region" description="Low complexity" evidence="5">
    <location>
        <begin position="181"/>
        <end position="191"/>
    </location>
</feature>
<dbReference type="InterPro" id="IPR000477">
    <property type="entry name" value="RT_dom"/>
</dbReference>
<feature type="compositionally biased region" description="Basic and acidic residues" evidence="5">
    <location>
        <begin position="170"/>
        <end position="180"/>
    </location>
</feature>
<dbReference type="Proteomes" id="UP001107558">
    <property type="component" value="Chromosome 2"/>
</dbReference>
<evidence type="ECO:0000256" key="1">
    <source>
        <dbReference type="ARBA" id="ARBA00022723"/>
    </source>
</evidence>
<dbReference type="InterPro" id="IPR043502">
    <property type="entry name" value="DNA/RNA_pol_sf"/>
</dbReference>
<dbReference type="PANTHER" id="PTHR47331:SF5">
    <property type="entry name" value="RIBONUCLEASE H"/>
    <property type="match status" value="1"/>
</dbReference>
<feature type="compositionally biased region" description="Basic and acidic residues" evidence="5">
    <location>
        <begin position="80"/>
        <end position="97"/>
    </location>
</feature>
<dbReference type="PROSITE" id="PS50081">
    <property type="entry name" value="ZF_DAG_PE_2"/>
    <property type="match status" value="1"/>
</dbReference>
<dbReference type="SUPFAM" id="SSF56672">
    <property type="entry name" value="DNA/RNA polymerases"/>
    <property type="match status" value="1"/>
</dbReference>
<dbReference type="InterPro" id="IPR012337">
    <property type="entry name" value="RNaseH-like_sf"/>
</dbReference>
<keyword evidence="9" id="KW-1185">Reference proteome</keyword>
<keyword evidence="2" id="KW-0863">Zinc-finger</keyword>
<dbReference type="InterPro" id="IPR036397">
    <property type="entry name" value="RNaseH_sf"/>
</dbReference>
<dbReference type="Gene3D" id="3.30.420.10">
    <property type="entry name" value="Ribonuclease H-like superfamily/Ribonuclease H"/>
    <property type="match status" value="1"/>
</dbReference>
<feature type="compositionally biased region" description="Polar residues" evidence="5">
    <location>
        <begin position="287"/>
        <end position="301"/>
    </location>
</feature>
<dbReference type="PROSITE" id="PS50994">
    <property type="entry name" value="INTEGRASE"/>
    <property type="match status" value="1"/>
</dbReference>
<name>A0A9J6CB03_POLVA</name>
<dbReference type="GO" id="GO:0015074">
    <property type="term" value="P:DNA integration"/>
    <property type="evidence" value="ECO:0007669"/>
    <property type="project" value="InterPro"/>
</dbReference>
<dbReference type="EMBL" id="JADBJN010000002">
    <property type="protein sequence ID" value="KAG5678931.1"/>
    <property type="molecule type" value="Genomic_DNA"/>
</dbReference>
<keyword evidence="3" id="KW-0862">Zinc</keyword>
<evidence type="ECO:0000256" key="3">
    <source>
        <dbReference type="ARBA" id="ARBA00022833"/>
    </source>
</evidence>
<dbReference type="GO" id="GO:0003676">
    <property type="term" value="F:nucleic acid binding"/>
    <property type="evidence" value="ECO:0007669"/>
    <property type="project" value="InterPro"/>
</dbReference>
<dbReference type="InterPro" id="IPR001584">
    <property type="entry name" value="Integrase_cat-core"/>
</dbReference>
<keyword evidence="4" id="KW-0175">Coiled coil</keyword>
<reference evidence="8" key="1">
    <citation type="submission" date="2021-03" db="EMBL/GenBank/DDBJ databases">
        <title>Chromosome level genome of the anhydrobiotic midge Polypedilum vanderplanki.</title>
        <authorList>
            <person name="Yoshida Y."/>
            <person name="Kikawada T."/>
            <person name="Gusev O."/>
        </authorList>
    </citation>
    <scope>NUCLEOTIDE SEQUENCE</scope>
    <source>
        <strain evidence="8">NIAS01</strain>
        <tissue evidence="8">Whole body or cell culture</tissue>
    </source>
</reference>
<protein>
    <submittedName>
        <fullName evidence="8">Uncharacterized protein</fullName>
    </submittedName>
</protein>
<dbReference type="SUPFAM" id="SSF53098">
    <property type="entry name" value="Ribonuclease H-like"/>
    <property type="match status" value="1"/>
</dbReference>
<evidence type="ECO:0000256" key="4">
    <source>
        <dbReference type="SAM" id="Coils"/>
    </source>
</evidence>
<dbReference type="Pfam" id="PF00078">
    <property type="entry name" value="RVT_1"/>
    <property type="match status" value="1"/>
</dbReference>
<dbReference type="Pfam" id="PF05380">
    <property type="entry name" value="Peptidase_A17"/>
    <property type="match status" value="1"/>
</dbReference>
<evidence type="ECO:0000313" key="9">
    <source>
        <dbReference type="Proteomes" id="UP001107558"/>
    </source>
</evidence>
<feature type="region of interest" description="Disordered" evidence="5">
    <location>
        <begin position="70"/>
        <end position="140"/>
    </location>
</feature>
<dbReference type="Pfam" id="PF18701">
    <property type="entry name" value="DUF5641"/>
    <property type="match status" value="1"/>
</dbReference>
<dbReference type="GO" id="GO:0071897">
    <property type="term" value="P:DNA biosynthetic process"/>
    <property type="evidence" value="ECO:0007669"/>
    <property type="project" value="UniProtKB-ARBA"/>
</dbReference>
<feature type="coiled-coil region" evidence="4">
    <location>
        <begin position="985"/>
        <end position="1012"/>
    </location>
</feature>
<dbReference type="GO" id="GO:0008270">
    <property type="term" value="F:zinc ion binding"/>
    <property type="evidence" value="ECO:0007669"/>
    <property type="project" value="UniProtKB-KW"/>
</dbReference>
<dbReference type="SMART" id="SM00249">
    <property type="entry name" value="PHD"/>
    <property type="match status" value="2"/>
</dbReference>
<dbReference type="PANTHER" id="PTHR47331">
    <property type="entry name" value="PHD-TYPE DOMAIN-CONTAINING PROTEIN"/>
    <property type="match status" value="1"/>
</dbReference>
<dbReference type="Gene3D" id="2.40.70.10">
    <property type="entry name" value="Acid Proteases"/>
    <property type="match status" value="1"/>
</dbReference>
<accession>A0A9J6CB03</accession>
<gene>
    <name evidence="8" type="ORF">PVAND_008552</name>
</gene>
<feature type="region of interest" description="Disordered" evidence="5">
    <location>
        <begin position="169"/>
        <end position="207"/>
    </location>
</feature>
<feature type="domain" description="Integrase catalytic" evidence="7">
    <location>
        <begin position="1840"/>
        <end position="2033"/>
    </location>
</feature>
<comment type="caution">
    <text evidence="8">The sequence shown here is derived from an EMBL/GenBank/DDBJ whole genome shotgun (WGS) entry which is preliminary data.</text>
</comment>
<dbReference type="InterPro" id="IPR021109">
    <property type="entry name" value="Peptidase_aspartic_dom_sf"/>
</dbReference>
<evidence type="ECO:0000256" key="5">
    <source>
        <dbReference type="SAM" id="MobiDB-lite"/>
    </source>
</evidence>
<evidence type="ECO:0000259" key="6">
    <source>
        <dbReference type="PROSITE" id="PS50081"/>
    </source>
</evidence>
<evidence type="ECO:0000313" key="8">
    <source>
        <dbReference type="EMBL" id="KAG5678931.1"/>
    </source>
</evidence>
<dbReference type="InterPro" id="IPR002219">
    <property type="entry name" value="PKC_DAG/PE"/>
</dbReference>
<evidence type="ECO:0000256" key="2">
    <source>
        <dbReference type="ARBA" id="ARBA00022771"/>
    </source>
</evidence>
<dbReference type="GO" id="GO:0042575">
    <property type="term" value="C:DNA polymerase complex"/>
    <property type="evidence" value="ECO:0007669"/>
    <property type="project" value="UniProtKB-ARBA"/>
</dbReference>
<evidence type="ECO:0000259" key="7">
    <source>
        <dbReference type="PROSITE" id="PS50994"/>
    </source>
</evidence>
<feature type="region of interest" description="Disordered" evidence="5">
    <location>
        <begin position="283"/>
        <end position="307"/>
    </location>
</feature>
<feature type="domain" description="Phorbol-ester/DAG-type" evidence="6">
    <location>
        <begin position="203"/>
        <end position="259"/>
    </location>
</feature>
<dbReference type="InterPro" id="IPR008042">
    <property type="entry name" value="Retrotrans_Pao"/>
</dbReference>
<organism evidence="8 9">
    <name type="scientific">Polypedilum vanderplanki</name>
    <name type="common">Sleeping chironomid midge</name>
    <dbReference type="NCBI Taxonomy" id="319348"/>
    <lineage>
        <taxon>Eukaryota</taxon>
        <taxon>Metazoa</taxon>
        <taxon>Ecdysozoa</taxon>
        <taxon>Arthropoda</taxon>
        <taxon>Hexapoda</taxon>
        <taxon>Insecta</taxon>
        <taxon>Pterygota</taxon>
        <taxon>Neoptera</taxon>
        <taxon>Endopterygota</taxon>
        <taxon>Diptera</taxon>
        <taxon>Nematocera</taxon>
        <taxon>Chironomoidea</taxon>
        <taxon>Chironomidae</taxon>
        <taxon>Chironominae</taxon>
        <taxon>Polypedilum</taxon>
        <taxon>Polypedilum</taxon>
    </lineage>
</organism>
<dbReference type="InterPro" id="IPR040676">
    <property type="entry name" value="DUF5641"/>
</dbReference>
<keyword evidence="1" id="KW-0479">Metal-binding</keyword>
<proteinExistence type="predicted"/>